<dbReference type="GO" id="GO:0016740">
    <property type="term" value="F:transferase activity"/>
    <property type="evidence" value="ECO:0007669"/>
    <property type="project" value="UniProtKB-KW"/>
</dbReference>
<dbReference type="AlphaFoldDB" id="A0A7W8FXG1"/>
<proteinExistence type="predicted"/>
<keyword evidence="2" id="KW-1185">Reference proteome</keyword>
<name>A0A7W8FXG1_9FIRM</name>
<dbReference type="RefSeq" id="WP_183328019.1">
    <property type="nucleotide sequence ID" value="NZ_JACHHK010000003.1"/>
</dbReference>
<dbReference type="Proteomes" id="UP000539953">
    <property type="component" value="Unassembled WGS sequence"/>
</dbReference>
<reference evidence="1 2" key="1">
    <citation type="submission" date="2020-08" db="EMBL/GenBank/DDBJ databases">
        <title>Genomic Encyclopedia of Type Strains, Phase IV (KMG-IV): sequencing the most valuable type-strain genomes for metagenomic binning, comparative biology and taxonomic classification.</title>
        <authorList>
            <person name="Goeker M."/>
        </authorList>
    </citation>
    <scope>NUCLEOTIDE SEQUENCE [LARGE SCALE GENOMIC DNA]</scope>
    <source>
        <strain evidence="1 2">DSM 25799</strain>
    </source>
</reference>
<accession>A0A7W8FXG1</accession>
<evidence type="ECO:0000313" key="1">
    <source>
        <dbReference type="EMBL" id="MBB5182902.1"/>
    </source>
</evidence>
<sequence length="373" mass="43305">MKGVIICAFDTYFDRVRLLKEYYQKRGSEVLVLASDFSHRTKTYQPRHDADFQVHVRAYQKNFSADRIRSHQEFGKGARAEVEKIAPDWIHCLIPPNTLAKEIADYKSAHPNVRLIFDVIDLWPETMPMQRFQWLLPFRHWKRLRDDHLHAADVILTECDLFRKVLHLENDPKCTTLYWARAELPADTQPQLEEKKLSFAYLGSINNIIDISMIVDFLDACQRYKPVSLHIIGGGESKETFVHALMEKKIRVVDHGFIYDQQKKQEIFDRCDYALNVMKPSVVVGLSMKSLDYMCAQIPMINTIGGDLQKLCETEKIGINIDRSNLKTAAERVSSYSVDERMCQRALIASTYMKYFTQEAFEKRLDEAGVLNV</sequence>
<keyword evidence="1" id="KW-0808">Transferase</keyword>
<protein>
    <submittedName>
        <fullName evidence="1">Glycosyltransferase involved in cell wall biosynthesis</fullName>
    </submittedName>
</protein>
<comment type="caution">
    <text evidence="1">The sequence shown here is derived from an EMBL/GenBank/DDBJ whole genome shotgun (WGS) entry which is preliminary data.</text>
</comment>
<dbReference type="Pfam" id="PF13692">
    <property type="entry name" value="Glyco_trans_1_4"/>
    <property type="match status" value="1"/>
</dbReference>
<dbReference type="SUPFAM" id="SSF53756">
    <property type="entry name" value="UDP-Glycosyltransferase/glycogen phosphorylase"/>
    <property type="match status" value="1"/>
</dbReference>
<dbReference type="Gene3D" id="3.40.50.2000">
    <property type="entry name" value="Glycogen Phosphorylase B"/>
    <property type="match status" value="1"/>
</dbReference>
<organism evidence="1 2">
    <name type="scientific">Catenisphaera adipataccumulans</name>
    <dbReference type="NCBI Taxonomy" id="700500"/>
    <lineage>
        <taxon>Bacteria</taxon>
        <taxon>Bacillati</taxon>
        <taxon>Bacillota</taxon>
        <taxon>Erysipelotrichia</taxon>
        <taxon>Erysipelotrichales</taxon>
        <taxon>Erysipelotrichaceae</taxon>
        <taxon>Catenisphaera</taxon>
    </lineage>
</organism>
<evidence type="ECO:0000313" key="2">
    <source>
        <dbReference type="Proteomes" id="UP000539953"/>
    </source>
</evidence>
<gene>
    <name evidence="1" type="ORF">HNQ47_000922</name>
</gene>
<dbReference type="EMBL" id="JACHHK010000003">
    <property type="protein sequence ID" value="MBB5182902.1"/>
    <property type="molecule type" value="Genomic_DNA"/>
</dbReference>